<name>A0A454CW79_VIBHA</name>
<feature type="non-terminal residue" evidence="1">
    <location>
        <position position="1"/>
    </location>
</feature>
<sequence length="14" mass="1644">NSQKNKLTNRLSIK</sequence>
<comment type="caution">
    <text evidence="1">The sequence shown here is derived from an EMBL/GenBank/DDBJ whole genome shotgun (WGS) entry which is preliminary data.</text>
</comment>
<gene>
    <name evidence="1" type="ORF">VCHENC02_3628B</name>
</gene>
<dbReference type="EMBL" id="AJSR01001550">
    <property type="protein sequence ID" value="EKM30657.1"/>
    <property type="molecule type" value="Genomic_DNA"/>
</dbReference>
<evidence type="ECO:0000313" key="1">
    <source>
        <dbReference type="EMBL" id="EKM30657.1"/>
    </source>
</evidence>
<reference evidence="1 2" key="1">
    <citation type="submission" date="2012-10" db="EMBL/GenBank/DDBJ databases">
        <title>Genome sequence of Vibrio Cholerae HENC-02.</title>
        <authorList>
            <person name="Eppinger M."/>
            <person name="Hasan N.A."/>
            <person name="Sengamalay N."/>
            <person name="Hine E."/>
            <person name="Su Q."/>
            <person name="Daugherty S.C."/>
            <person name="Young S."/>
            <person name="Sadzewicz L."/>
            <person name="Tallon L."/>
            <person name="Cebula T.A."/>
            <person name="Ravel J."/>
            <person name="Colwell R.R."/>
        </authorList>
    </citation>
    <scope>NUCLEOTIDE SEQUENCE [LARGE SCALE GENOMIC DNA]</scope>
    <source>
        <strain evidence="1 2">HENC-02</strain>
    </source>
</reference>
<dbReference type="Proteomes" id="UP000008367">
    <property type="component" value="Unassembled WGS sequence"/>
</dbReference>
<organism evidence="1 2">
    <name type="scientific">Vibrio harveyi</name>
    <name type="common">Beneckea harveyi</name>
    <dbReference type="NCBI Taxonomy" id="669"/>
    <lineage>
        <taxon>Bacteria</taxon>
        <taxon>Pseudomonadati</taxon>
        <taxon>Pseudomonadota</taxon>
        <taxon>Gammaproteobacteria</taxon>
        <taxon>Vibrionales</taxon>
        <taxon>Vibrionaceae</taxon>
        <taxon>Vibrio</taxon>
    </lineage>
</organism>
<evidence type="ECO:0000313" key="2">
    <source>
        <dbReference type="Proteomes" id="UP000008367"/>
    </source>
</evidence>
<proteinExistence type="predicted"/>
<accession>A0A454CW79</accession>
<protein>
    <submittedName>
        <fullName evidence="1">Uncharacterized protein</fullName>
    </submittedName>
</protein>